<name>A0A9X1ZZ69_9BURK</name>
<comment type="caution">
    <text evidence="1">The sequence shown here is derived from an EMBL/GenBank/DDBJ whole genome shotgun (WGS) entry which is preliminary data.</text>
</comment>
<dbReference type="EMBL" id="JAKLJA010000069">
    <property type="protein sequence ID" value="MCG5078707.1"/>
    <property type="molecule type" value="Genomic_DNA"/>
</dbReference>
<dbReference type="AlphaFoldDB" id="A0A9X1ZZ69"/>
<sequence>MAERACILRLDRTTAGGTVLEGIEDAGVDERGMSYLGARVQRPACGTVGRIEGRPT</sequence>
<protein>
    <submittedName>
        <fullName evidence="1">Uncharacterized protein</fullName>
    </submittedName>
</protein>
<keyword evidence="2" id="KW-1185">Reference proteome</keyword>
<evidence type="ECO:0000313" key="1">
    <source>
        <dbReference type="EMBL" id="MCG5078707.1"/>
    </source>
</evidence>
<proteinExistence type="predicted"/>
<dbReference type="RefSeq" id="WP_238468685.1">
    <property type="nucleotide sequence ID" value="NZ_JAKLJA010000069.1"/>
</dbReference>
<accession>A0A9X1ZZ69</accession>
<gene>
    <name evidence="1" type="ORF">L5014_36185</name>
</gene>
<dbReference type="Proteomes" id="UP001139308">
    <property type="component" value="Unassembled WGS sequence"/>
</dbReference>
<organism evidence="1 2">
    <name type="scientific">Paraburkholderia tagetis</name>
    <dbReference type="NCBI Taxonomy" id="2913261"/>
    <lineage>
        <taxon>Bacteria</taxon>
        <taxon>Pseudomonadati</taxon>
        <taxon>Pseudomonadota</taxon>
        <taxon>Betaproteobacteria</taxon>
        <taxon>Burkholderiales</taxon>
        <taxon>Burkholderiaceae</taxon>
        <taxon>Paraburkholderia</taxon>
    </lineage>
</organism>
<evidence type="ECO:0000313" key="2">
    <source>
        <dbReference type="Proteomes" id="UP001139308"/>
    </source>
</evidence>
<reference evidence="1" key="1">
    <citation type="submission" date="2022-01" db="EMBL/GenBank/DDBJ databases">
        <title>Genome sequence and assembly of Parabukholderia sp. RG36.</title>
        <authorList>
            <person name="Chhetri G."/>
        </authorList>
    </citation>
    <scope>NUCLEOTIDE SEQUENCE</scope>
    <source>
        <strain evidence="1">RG36</strain>
    </source>
</reference>